<reference evidence="1 2" key="1">
    <citation type="submission" date="2018-12" db="EMBL/GenBank/DDBJ databases">
        <title>bacterium Hansschlegelia zhihuaiae S113.</title>
        <authorList>
            <person name="He J."/>
        </authorList>
    </citation>
    <scope>NUCLEOTIDE SEQUENCE [LARGE SCALE GENOMIC DNA]</scope>
    <source>
        <strain evidence="1 2">S 113</strain>
    </source>
</reference>
<gene>
    <name evidence="1" type="ORF">EK403_21575</name>
</gene>
<proteinExistence type="predicted"/>
<protein>
    <recommendedName>
        <fullName evidence="3">Tetratricopeptide repeat protein</fullName>
    </recommendedName>
</protein>
<dbReference type="InterPro" id="IPR011990">
    <property type="entry name" value="TPR-like_helical_dom_sf"/>
</dbReference>
<evidence type="ECO:0000313" key="2">
    <source>
        <dbReference type="Proteomes" id="UP000289708"/>
    </source>
</evidence>
<dbReference type="Proteomes" id="UP000289708">
    <property type="component" value="Unassembled WGS sequence"/>
</dbReference>
<organism evidence="1 2">
    <name type="scientific">Hansschlegelia zhihuaiae</name>
    <dbReference type="NCBI Taxonomy" id="405005"/>
    <lineage>
        <taxon>Bacteria</taxon>
        <taxon>Pseudomonadati</taxon>
        <taxon>Pseudomonadota</taxon>
        <taxon>Alphaproteobacteria</taxon>
        <taxon>Hyphomicrobiales</taxon>
        <taxon>Methylopilaceae</taxon>
        <taxon>Hansschlegelia</taxon>
    </lineage>
</organism>
<keyword evidence="2" id="KW-1185">Reference proteome</keyword>
<sequence length="361" mass="39515">MLDSQALGVVTDAVIRGSEVHLLLSPSDGAAVGVGLRARVLRGDTEHDVDLWPAPQARLEPDRATIDLSELLDEGGGDGVLIKGLTPIGKLEDGAAVPAVYDDSYQLANLLPVGASETHRLIYHKKTRYHDVGVLLFVLEQIMRSPLNSAADKIEAAKILSFRAMENLDRPQLNKCLGHLDTALFASKSLHRAHGLGKETRYHAVVSCWYVKGCVLLLTGHVGKALRELDRLRPGIDQIEHSPTAANNCAIGIALAGYVRFCLGQTDEAIAAWEDVIRIFRLAAQYYPSVSPKIFNELAVAFDAAKFAADAINNVRRNARRDSSSFLNDNYVAQNYLRIRGSRGASEAEQLFGRLKRRLSE</sequence>
<comment type="caution">
    <text evidence="1">The sequence shown here is derived from an EMBL/GenBank/DDBJ whole genome shotgun (WGS) entry which is preliminary data.</text>
</comment>
<accession>A0A4Q0M3F4</accession>
<name>A0A4Q0M3F4_9HYPH</name>
<dbReference type="RefSeq" id="WP_128779518.1">
    <property type="nucleotide sequence ID" value="NZ_RYFI01000036.1"/>
</dbReference>
<evidence type="ECO:0000313" key="1">
    <source>
        <dbReference type="EMBL" id="RXF67199.1"/>
    </source>
</evidence>
<evidence type="ECO:0008006" key="3">
    <source>
        <dbReference type="Google" id="ProtNLM"/>
    </source>
</evidence>
<dbReference type="AlphaFoldDB" id="A0A4Q0M3F4"/>
<dbReference type="EMBL" id="RYFI01000036">
    <property type="protein sequence ID" value="RXF67199.1"/>
    <property type="molecule type" value="Genomic_DNA"/>
</dbReference>
<dbReference type="SUPFAM" id="SSF48452">
    <property type="entry name" value="TPR-like"/>
    <property type="match status" value="1"/>
</dbReference>